<proteinExistence type="inferred from homology"/>
<comment type="similarity">
    <text evidence="3">Belongs to the nitronate monooxygenase family. NMO class I subfamily.</text>
</comment>
<evidence type="ECO:0000256" key="3">
    <source>
        <dbReference type="ARBA" id="ARBA00009881"/>
    </source>
</evidence>
<keyword evidence="7" id="KW-0288">FMN</keyword>
<keyword evidence="8" id="KW-0560">Oxidoreductase</keyword>
<comment type="caution">
    <text evidence="12">The sequence shown here is derived from an EMBL/GenBank/DDBJ whole genome shotgun (WGS) entry which is preliminary data.</text>
</comment>
<evidence type="ECO:0000256" key="9">
    <source>
        <dbReference type="ARBA" id="ARBA00023033"/>
    </source>
</evidence>
<protein>
    <recommendedName>
        <fullName evidence="4">Probable nitronate monooxygenase</fullName>
    </recommendedName>
    <alternativeName>
        <fullName evidence="10">Propionate 3-nitronate monooxygenase</fullName>
    </alternativeName>
</protein>
<evidence type="ECO:0000256" key="4">
    <source>
        <dbReference type="ARBA" id="ARBA00013457"/>
    </source>
</evidence>
<comment type="catalytic activity">
    <reaction evidence="11">
        <text>3 propionate 3-nitronate + 3 O2 + H2O = 3 3-oxopropanoate + 2 nitrate + nitrite + H2O2 + 3 H(+)</text>
        <dbReference type="Rhea" id="RHEA:57332"/>
        <dbReference type="ChEBI" id="CHEBI:15377"/>
        <dbReference type="ChEBI" id="CHEBI:15378"/>
        <dbReference type="ChEBI" id="CHEBI:15379"/>
        <dbReference type="ChEBI" id="CHEBI:16240"/>
        <dbReference type="ChEBI" id="CHEBI:16301"/>
        <dbReference type="ChEBI" id="CHEBI:17632"/>
        <dbReference type="ChEBI" id="CHEBI:33190"/>
        <dbReference type="ChEBI" id="CHEBI:136067"/>
    </reaction>
</comment>
<keyword evidence="6" id="KW-0285">Flavoprotein</keyword>
<dbReference type="AlphaFoldDB" id="A0A1C0YN76"/>
<keyword evidence="13" id="KW-1185">Reference proteome</keyword>
<evidence type="ECO:0000313" key="12">
    <source>
        <dbReference type="EMBL" id="OCS88612.1"/>
    </source>
</evidence>
<evidence type="ECO:0000256" key="2">
    <source>
        <dbReference type="ARBA" id="ARBA00003535"/>
    </source>
</evidence>
<dbReference type="Gene3D" id="3.20.20.70">
    <property type="entry name" value="Aldolase class I"/>
    <property type="match status" value="1"/>
</dbReference>
<comment type="function">
    <text evidence="2">Nitronate monooxygenase that uses molecular oxygen to catalyze the oxidative denitrification of alkyl nitronates. Acts on propionate 3-nitronate (P3N), the presumed physiological substrate. Probably functions in the detoxification of P3N, a metabolic poison produced by plants and fungi as a defense mechanism.</text>
</comment>
<evidence type="ECO:0000313" key="13">
    <source>
        <dbReference type="Proteomes" id="UP000093199"/>
    </source>
</evidence>
<dbReference type="GO" id="GO:0018580">
    <property type="term" value="F:nitronate monooxygenase activity"/>
    <property type="evidence" value="ECO:0007669"/>
    <property type="project" value="InterPro"/>
</dbReference>
<name>A0A1C0YN76_9BACL</name>
<dbReference type="GO" id="GO:0009636">
    <property type="term" value="P:response to toxic substance"/>
    <property type="evidence" value="ECO:0007669"/>
    <property type="project" value="UniProtKB-KW"/>
</dbReference>
<sequence length="340" mass="36920">MYDEKKGSEVMQLEKPIIQAPMAGVTTPKLVAACSNAGMLGSIGAGYLNGQQTRAFIQQVKQLTTKPFQVNLFIQDEPRIDISILQQAKEALLPAYEELGVDPVQRVCATNVFDEQLEAVLDERVPIVSFTFGLPNKDVITRLKEAGVTLIGTATSVAEARAVEEAGCHYVVAQGQQAGGHRGTFLEPLEFHTTRDLIRLMKTHITIPIIAAGGIIDADDIKELEAEGAAYFQVGSAFLITDECDVPAISKQLIMHSSSNNTVMTTAFTGKLARVINNKFVEKMVGQVIAPYPLQHHLTIGIRQKAVEQQHKPSIAILIGERGYLCEETTVAGVLKKLGV</sequence>
<gene>
    <name evidence="12" type="ORF">A6M13_01845</name>
</gene>
<dbReference type="Pfam" id="PF03060">
    <property type="entry name" value="NMO"/>
    <property type="match status" value="1"/>
</dbReference>
<dbReference type="CDD" id="cd04730">
    <property type="entry name" value="NPD_like"/>
    <property type="match status" value="1"/>
</dbReference>
<dbReference type="InterPro" id="IPR013785">
    <property type="entry name" value="Aldolase_TIM"/>
</dbReference>
<organism evidence="12 13">
    <name type="scientific">Caryophanon tenue</name>
    <dbReference type="NCBI Taxonomy" id="33978"/>
    <lineage>
        <taxon>Bacteria</taxon>
        <taxon>Bacillati</taxon>
        <taxon>Bacillota</taxon>
        <taxon>Bacilli</taxon>
        <taxon>Bacillales</taxon>
        <taxon>Caryophanaceae</taxon>
        <taxon>Caryophanon</taxon>
    </lineage>
</organism>
<evidence type="ECO:0000256" key="5">
    <source>
        <dbReference type="ARBA" id="ARBA00022575"/>
    </source>
</evidence>
<evidence type="ECO:0000256" key="7">
    <source>
        <dbReference type="ARBA" id="ARBA00022643"/>
    </source>
</evidence>
<dbReference type="SUPFAM" id="SSF51412">
    <property type="entry name" value="Inosine monophosphate dehydrogenase (IMPDH)"/>
    <property type="match status" value="1"/>
</dbReference>
<evidence type="ECO:0000256" key="10">
    <source>
        <dbReference type="ARBA" id="ARBA00031155"/>
    </source>
</evidence>
<keyword evidence="9" id="KW-0503">Monooxygenase</keyword>
<evidence type="ECO:0000256" key="11">
    <source>
        <dbReference type="ARBA" id="ARBA00049401"/>
    </source>
</evidence>
<dbReference type="EMBL" id="MASJ01000001">
    <property type="protein sequence ID" value="OCS88612.1"/>
    <property type="molecule type" value="Genomic_DNA"/>
</dbReference>
<evidence type="ECO:0000256" key="8">
    <source>
        <dbReference type="ARBA" id="ARBA00023002"/>
    </source>
</evidence>
<dbReference type="PANTHER" id="PTHR42747">
    <property type="entry name" value="NITRONATE MONOOXYGENASE-RELATED"/>
    <property type="match status" value="1"/>
</dbReference>
<dbReference type="STRING" id="33978.A6M13_01845"/>
<dbReference type="InterPro" id="IPR004136">
    <property type="entry name" value="NMO"/>
</dbReference>
<evidence type="ECO:0000256" key="1">
    <source>
        <dbReference type="ARBA" id="ARBA00001917"/>
    </source>
</evidence>
<accession>A0A1C0YN76</accession>
<keyword evidence="5" id="KW-0216">Detoxification</keyword>
<dbReference type="Proteomes" id="UP000093199">
    <property type="component" value="Unassembled WGS sequence"/>
</dbReference>
<evidence type="ECO:0000256" key="6">
    <source>
        <dbReference type="ARBA" id="ARBA00022630"/>
    </source>
</evidence>
<dbReference type="PANTHER" id="PTHR42747:SF3">
    <property type="entry name" value="NITRONATE MONOOXYGENASE-RELATED"/>
    <property type="match status" value="1"/>
</dbReference>
<comment type="cofactor">
    <cofactor evidence="1">
        <name>FMN</name>
        <dbReference type="ChEBI" id="CHEBI:58210"/>
    </cofactor>
</comment>
<reference evidence="12 13" key="1">
    <citation type="submission" date="2016-07" db="EMBL/GenBank/DDBJ databases">
        <title>Caryophanon tenue genome sequencing.</title>
        <authorList>
            <person name="Verma A."/>
            <person name="Pal Y."/>
            <person name="Krishnamurthi S."/>
        </authorList>
    </citation>
    <scope>NUCLEOTIDE SEQUENCE [LARGE SCALE GENOMIC DNA]</scope>
    <source>
        <strain evidence="12 13">DSM 14152</strain>
    </source>
</reference>